<gene>
    <name evidence="5" type="ORF">EYF70_22440</name>
    <name evidence="4" type="ORF">GCM10007387_57950</name>
</gene>
<dbReference type="EMBL" id="CP036401">
    <property type="protein sequence ID" value="QBI03275.1"/>
    <property type="molecule type" value="Genomic_DNA"/>
</dbReference>
<dbReference type="AlphaFoldDB" id="A0A411X336"/>
<keyword evidence="2" id="KW-0233">DNA recombination</keyword>
<evidence type="ECO:0000259" key="3">
    <source>
        <dbReference type="PROSITE" id="PS51898"/>
    </source>
</evidence>
<evidence type="ECO:0000313" key="6">
    <source>
        <dbReference type="Proteomes" id="UP000292307"/>
    </source>
</evidence>
<dbReference type="Proteomes" id="UP000628442">
    <property type="component" value="Unassembled WGS sequence"/>
</dbReference>
<keyword evidence="6" id="KW-1185">Reference proteome</keyword>
<dbReference type="InterPro" id="IPR002104">
    <property type="entry name" value="Integrase_catalytic"/>
</dbReference>
<dbReference type="InterPro" id="IPR011010">
    <property type="entry name" value="DNA_brk_join_enz"/>
</dbReference>
<dbReference type="InterPro" id="IPR013762">
    <property type="entry name" value="Integrase-like_cat_sf"/>
</dbReference>
<dbReference type="InterPro" id="IPR050090">
    <property type="entry name" value="Tyrosine_recombinase_XerCD"/>
</dbReference>
<dbReference type="GO" id="GO:0006310">
    <property type="term" value="P:DNA recombination"/>
    <property type="evidence" value="ECO:0007669"/>
    <property type="project" value="UniProtKB-KW"/>
</dbReference>
<proteinExistence type="predicted"/>
<evidence type="ECO:0000256" key="1">
    <source>
        <dbReference type="ARBA" id="ARBA00022908"/>
    </source>
</evidence>
<dbReference type="SUPFAM" id="SSF56349">
    <property type="entry name" value="DNA breaking-rejoining enzymes"/>
    <property type="match status" value="1"/>
</dbReference>
<reference evidence="4" key="1">
    <citation type="journal article" date="2014" name="Int. J. Syst. Evol. Microbiol.">
        <title>Complete genome sequence of Corynebacterium casei LMG S-19264T (=DSM 44701T), isolated from a smear-ripened cheese.</title>
        <authorList>
            <consortium name="US DOE Joint Genome Institute (JGI-PGF)"/>
            <person name="Walter F."/>
            <person name="Albersmeier A."/>
            <person name="Kalinowski J."/>
            <person name="Ruckert C."/>
        </authorList>
    </citation>
    <scope>NUCLEOTIDE SEQUENCE</scope>
    <source>
        <strain evidence="4">KCTC 12343</strain>
    </source>
</reference>
<dbReference type="PANTHER" id="PTHR30349:SF94">
    <property type="entry name" value="INTEGRASE_RECOMBINASE HI_1414-RELATED"/>
    <property type="match status" value="1"/>
</dbReference>
<dbReference type="Proteomes" id="UP000292307">
    <property type="component" value="Chromosome"/>
</dbReference>
<evidence type="ECO:0000313" key="7">
    <source>
        <dbReference type="Proteomes" id="UP000628442"/>
    </source>
</evidence>
<keyword evidence="1" id="KW-0229">DNA integration</keyword>
<dbReference type="PANTHER" id="PTHR30349">
    <property type="entry name" value="PHAGE INTEGRASE-RELATED"/>
    <property type="match status" value="1"/>
</dbReference>
<dbReference type="EMBL" id="BMWV01000023">
    <property type="protein sequence ID" value="GGY68172.1"/>
    <property type="molecule type" value="Genomic_DNA"/>
</dbReference>
<dbReference type="GO" id="GO:0003677">
    <property type="term" value="F:DNA binding"/>
    <property type="evidence" value="ECO:0007669"/>
    <property type="project" value="InterPro"/>
</dbReference>
<dbReference type="OrthoDB" id="662444at2"/>
<protein>
    <submittedName>
        <fullName evidence="4 5">Integrase</fullName>
    </submittedName>
</protein>
<dbReference type="GO" id="GO:0015074">
    <property type="term" value="P:DNA integration"/>
    <property type="evidence" value="ECO:0007669"/>
    <property type="project" value="UniProtKB-KW"/>
</dbReference>
<name>A0A411X336_9BURK</name>
<dbReference type="PROSITE" id="PS51898">
    <property type="entry name" value="TYR_RECOMBINASE"/>
    <property type="match status" value="1"/>
</dbReference>
<sequence length="345" mass="39256">MASVIKIGDQWRAQVRRKGFPAETRTFSTKGQATAWAATTEANMMALKHQDVRIISKMTVADLIDRYAKEIGTVKPFGKNKAAVLAALRTQLGDTRLPDLTIERLTQHLQARQKAGAGGVTIAIDLTYLGSVLKAAKNLWRLPVDPSVTAGARDNMRYLGLSPKSKERDRRPTADELTKLKAHFKEKLRQRIPMPDLIDFAVATAMRLGEIIALRWQDLDERHRTIIIRDRKHPQEKIGNDQEVPLLGEAFDIVLRQPRNSGEDRIFPVTEGSVSTIFPRACNALGIEDLRFHDLRHEGVSRLFEQRYSIEEVALVSGHRDWKMLSRYLHLRARDLHRHDLQETN</sequence>
<evidence type="ECO:0000256" key="2">
    <source>
        <dbReference type="ARBA" id="ARBA00023172"/>
    </source>
</evidence>
<reference evidence="4" key="3">
    <citation type="submission" date="2022-12" db="EMBL/GenBank/DDBJ databases">
        <authorList>
            <person name="Sun Q."/>
            <person name="Kim S."/>
        </authorList>
    </citation>
    <scope>NUCLEOTIDE SEQUENCE</scope>
    <source>
        <strain evidence="4">KCTC 12343</strain>
    </source>
</reference>
<dbReference type="CDD" id="cd00796">
    <property type="entry name" value="INT_Rci_Hp1_C"/>
    <property type="match status" value="1"/>
</dbReference>
<dbReference type="Gene3D" id="1.10.443.10">
    <property type="entry name" value="Intergrase catalytic core"/>
    <property type="match status" value="1"/>
</dbReference>
<reference evidence="5 6" key="2">
    <citation type="submission" date="2019-02" db="EMBL/GenBank/DDBJ databases">
        <title>Draft Genome Sequences of Six Type Strains of the Genus Massilia.</title>
        <authorList>
            <person name="Miess H."/>
            <person name="Frediansyhah A."/>
            <person name="Gross H."/>
        </authorList>
    </citation>
    <scope>NUCLEOTIDE SEQUENCE [LARGE SCALE GENOMIC DNA]</scope>
    <source>
        <strain evidence="5 6">DSM 17472</strain>
    </source>
</reference>
<evidence type="ECO:0000313" key="5">
    <source>
        <dbReference type="EMBL" id="QBI03275.1"/>
    </source>
</evidence>
<organism evidence="4 7">
    <name type="scientific">Pseudoduganella albidiflava</name>
    <dbReference type="NCBI Taxonomy" id="321983"/>
    <lineage>
        <taxon>Bacteria</taxon>
        <taxon>Pseudomonadati</taxon>
        <taxon>Pseudomonadota</taxon>
        <taxon>Betaproteobacteria</taxon>
        <taxon>Burkholderiales</taxon>
        <taxon>Oxalobacteraceae</taxon>
        <taxon>Telluria group</taxon>
        <taxon>Pseudoduganella</taxon>
    </lineage>
</organism>
<accession>A0A411X336</accession>
<evidence type="ECO:0000313" key="4">
    <source>
        <dbReference type="EMBL" id="GGY68172.1"/>
    </source>
</evidence>
<dbReference type="Pfam" id="PF00589">
    <property type="entry name" value="Phage_integrase"/>
    <property type="match status" value="1"/>
</dbReference>
<feature type="domain" description="Tyr recombinase" evidence="3">
    <location>
        <begin position="167"/>
        <end position="341"/>
    </location>
</feature>